<organism evidence="6 7">
    <name type="scientific">Candidatus Magasanikbacteria bacterium RIFCSPHIGHO2_02_FULL_51_14</name>
    <dbReference type="NCBI Taxonomy" id="1798683"/>
    <lineage>
        <taxon>Bacteria</taxon>
        <taxon>Candidatus Magasanikiibacteriota</taxon>
    </lineage>
</organism>
<evidence type="ECO:0000256" key="3">
    <source>
        <dbReference type="ARBA" id="ARBA00022691"/>
    </source>
</evidence>
<sequence>MRTSQFDYALPQALIAQHPIEPRDHSRLMVVDKKKKSLQQVQGRLVEHRHFYNIIEYLQKGDLLVWNNSKVFKARLFGQLVSKDGKLLREHKKPVEIFLVRPSANVGVWQALAKPGRHVENGMRVEFVQKDEIQRDKIEIDGDNGQKKFYCDVIAKREDGTLLVQFPFSEEVVRRKANTYGHVPVPPYIKDEPREFERYQTVYAKYEGSVAAPTAGFHFTPELIAKLKDKGVEFAEVTLHVGLGTFLPVKTERVEDHLMHSEWVELTAENAEKINSAKREGRRVIAVGTTTVRTLEGIAASFLPLSGGVRGGLEMQRLITTRPLLTSPDRGGNILRPYSGEINLFITPGFQFRVVDALITNFHLPKSTLLMLVSAFVGDTEFVLSCYEEAIRQNYRFYSFGDAMFIQ</sequence>
<evidence type="ECO:0000256" key="1">
    <source>
        <dbReference type="ARBA" id="ARBA00022490"/>
    </source>
</evidence>
<dbReference type="SUPFAM" id="SSF111337">
    <property type="entry name" value="QueA-like"/>
    <property type="match status" value="1"/>
</dbReference>
<comment type="caution">
    <text evidence="6">The sequence shown here is derived from an EMBL/GenBank/DDBJ whole genome shotgun (WGS) entry which is preliminary data.</text>
</comment>
<reference evidence="6 7" key="1">
    <citation type="journal article" date="2016" name="Nat. Commun.">
        <title>Thousands of microbial genomes shed light on interconnected biogeochemical processes in an aquifer system.</title>
        <authorList>
            <person name="Anantharaman K."/>
            <person name="Brown C.T."/>
            <person name="Hug L.A."/>
            <person name="Sharon I."/>
            <person name="Castelle C.J."/>
            <person name="Probst A.J."/>
            <person name="Thomas B.C."/>
            <person name="Singh A."/>
            <person name="Wilkins M.J."/>
            <person name="Karaoz U."/>
            <person name="Brodie E.L."/>
            <person name="Williams K.H."/>
            <person name="Hubbard S.S."/>
            <person name="Banfield J.F."/>
        </authorList>
    </citation>
    <scope>NUCLEOTIDE SEQUENCE [LARGE SCALE GENOMIC DNA]</scope>
</reference>
<comment type="subcellular location">
    <subcellularLocation>
        <location evidence="5">Cytoplasm</location>
    </subcellularLocation>
</comment>
<dbReference type="Gene3D" id="2.40.10.240">
    <property type="entry name" value="QueA-like"/>
    <property type="match status" value="1"/>
</dbReference>
<dbReference type="UniPathway" id="UPA00392"/>
<dbReference type="PANTHER" id="PTHR30307:SF0">
    <property type="entry name" value="S-ADENOSYLMETHIONINE:TRNA RIBOSYLTRANSFERASE-ISOMERASE"/>
    <property type="match status" value="1"/>
</dbReference>
<accession>A0A1F6MEF6</accession>
<dbReference type="Pfam" id="PF02547">
    <property type="entry name" value="Queuosine_synth"/>
    <property type="match status" value="1"/>
</dbReference>
<dbReference type="AlphaFoldDB" id="A0A1F6MEF6"/>
<evidence type="ECO:0000256" key="5">
    <source>
        <dbReference type="HAMAP-Rule" id="MF_00113"/>
    </source>
</evidence>
<name>A0A1F6MEF6_9BACT</name>
<gene>
    <name evidence="5" type="primary">queA</name>
    <name evidence="6" type="ORF">A3C90_02610</name>
</gene>
<evidence type="ECO:0000313" key="6">
    <source>
        <dbReference type="EMBL" id="OGH70047.1"/>
    </source>
</evidence>
<comment type="subunit">
    <text evidence="5">Monomer.</text>
</comment>
<dbReference type="Proteomes" id="UP000177457">
    <property type="component" value="Unassembled WGS sequence"/>
</dbReference>
<protein>
    <recommendedName>
        <fullName evidence="5">S-adenosylmethionine:tRNA ribosyltransferase-isomerase</fullName>
        <ecNumber evidence="5">2.4.99.17</ecNumber>
    </recommendedName>
    <alternativeName>
        <fullName evidence="5">Queuosine biosynthesis protein QueA</fullName>
    </alternativeName>
</protein>
<dbReference type="InterPro" id="IPR003699">
    <property type="entry name" value="QueA"/>
</dbReference>
<dbReference type="InterPro" id="IPR036100">
    <property type="entry name" value="QueA_sf"/>
</dbReference>
<dbReference type="EMBL" id="MFQE01000056">
    <property type="protein sequence ID" value="OGH70047.1"/>
    <property type="molecule type" value="Genomic_DNA"/>
</dbReference>
<keyword evidence="4 5" id="KW-0671">Queuosine biosynthesis</keyword>
<dbReference type="InterPro" id="IPR042118">
    <property type="entry name" value="QueA_dom1"/>
</dbReference>
<evidence type="ECO:0000313" key="7">
    <source>
        <dbReference type="Proteomes" id="UP000177457"/>
    </source>
</evidence>
<comment type="pathway">
    <text evidence="5">tRNA modification; tRNA-queuosine biosynthesis.</text>
</comment>
<dbReference type="GO" id="GO:0005737">
    <property type="term" value="C:cytoplasm"/>
    <property type="evidence" value="ECO:0007669"/>
    <property type="project" value="UniProtKB-SubCell"/>
</dbReference>
<dbReference type="EC" id="2.4.99.17" evidence="5"/>
<dbReference type="InterPro" id="IPR042119">
    <property type="entry name" value="QueA_dom2"/>
</dbReference>
<dbReference type="STRING" id="1798683.A3C90_02610"/>
<evidence type="ECO:0000256" key="4">
    <source>
        <dbReference type="ARBA" id="ARBA00022785"/>
    </source>
</evidence>
<dbReference type="GO" id="GO:0051075">
    <property type="term" value="F:S-adenosylmethionine:tRNA ribosyltransferase-isomerase activity"/>
    <property type="evidence" value="ECO:0007669"/>
    <property type="project" value="UniProtKB-EC"/>
</dbReference>
<dbReference type="GO" id="GO:0008616">
    <property type="term" value="P:tRNA queuosine(34) biosynthetic process"/>
    <property type="evidence" value="ECO:0007669"/>
    <property type="project" value="UniProtKB-UniRule"/>
</dbReference>
<keyword evidence="2 5" id="KW-0808">Transferase</keyword>
<keyword evidence="3 5" id="KW-0949">S-adenosyl-L-methionine</keyword>
<dbReference type="Gene3D" id="3.40.1780.10">
    <property type="entry name" value="QueA-like"/>
    <property type="match status" value="1"/>
</dbReference>
<dbReference type="HAMAP" id="MF_00113">
    <property type="entry name" value="QueA"/>
    <property type="match status" value="1"/>
</dbReference>
<keyword evidence="1 5" id="KW-0963">Cytoplasm</keyword>
<proteinExistence type="inferred from homology"/>
<comment type="catalytic activity">
    <reaction evidence="5">
        <text>7-aminomethyl-7-carbaguanosine(34) in tRNA + S-adenosyl-L-methionine = epoxyqueuosine(34) in tRNA + adenine + L-methionine + 2 H(+)</text>
        <dbReference type="Rhea" id="RHEA:32155"/>
        <dbReference type="Rhea" id="RHEA-COMP:10342"/>
        <dbReference type="Rhea" id="RHEA-COMP:18582"/>
        <dbReference type="ChEBI" id="CHEBI:15378"/>
        <dbReference type="ChEBI" id="CHEBI:16708"/>
        <dbReference type="ChEBI" id="CHEBI:57844"/>
        <dbReference type="ChEBI" id="CHEBI:59789"/>
        <dbReference type="ChEBI" id="CHEBI:82833"/>
        <dbReference type="ChEBI" id="CHEBI:194443"/>
        <dbReference type="EC" id="2.4.99.17"/>
    </reaction>
</comment>
<comment type="similarity">
    <text evidence="5">Belongs to the QueA family.</text>
</comment>
<dbReference type="PANTHER" id="PTHR30307">
    <property type="entry name" value="S-ADENOSYLMETHIONINE:TRNA RIBOSYLTRANSFERASE-ISOMERASE"/>
    <property type="match status" value="1"/>
</dbReference>
<evidence type="ECO:0000256" key="2">
    <source>
        <dbReference type="ARBA" id="ARBA00022679"/>
    </source>
</evidence>
<comment type="function">
    <text evidence="5">Transfers and isomerizes the ribose moiety from AdoMet to the 7-aminomethyl group of 7-deazaguanine (preQ1-tRNA) to give epoxyqueuosine (oQ-tRNA).</text>
</comment>